<evidence type="ECO:0000313" key="3">
    <source>
        <dbReference type="Proteomes" id="UP000235728"/>
    </source>
</evidence>
<evidence type="ECO:0000256" key="1">
    <source>
        <dbReference type="SAM" id="SignalP"/>
    </source>
</evidence>
<accession>A0A2N6NMQ2</accession>
<protein>
    <submittedName>
        <fullName evidence="2">Uncharacterized protein</fullName>
    </submittedName>
</protein>
<feature type="chain" id="PRO_5014924736" evidence="1">
    <location>
        <begin position="25"/>
        <end position="72"/>
    </location>
</feature>
<organism evidence="2 3">
    <name type="scientific">Beauveria bassiana</name>
    <name type="common">White muscardine disease fungus</name>
    <name type="synonym">Tritirachium shiotae</name>
    <dbReference type="NCBI Taxonomy" id="176275"/>
    <lineage>
        <taxon>Eukaryota</taxon>
        <taxon>Fungi</taxon>
        <taxon>Dikarya</taxon>
        <taxon>Ascomycota</taxon>
        <taxon>Pezizomycotina</taxon>
        <taxon>Sordariomycetes</taxon>
        <taxon>Hypocreomycetidae</taxon>
        <taxon>Hypocreales</taxon>
        <taxon>Cordycipitaceae</taxon>
        <taxon>Beauveria</taxon>
    </lineage>
</organism>
<sequence>MKYAAIITMLYAALASAAVAKLDALQEHDSDVVRRVPPTIYEEKEYDEIRYDPTRRGLPPIIEEEEYEETRY</sequence>
<comment type="caution">
    <text evidence="2">The sequence shown here is derived from an EMBL/GenBank/DDBJ whole genome shotgun (WGS) entry which is preliminary data.</text>
</comment>
<dbReference type="EMBL" id="MRVG01000005">
    <property type="protein sequence ID" value="PMB68534.1"/>
    <property type="molecule type" value="Genomic_DNA"/>
</dbReference>
<name>A0A2N6NMQ2_BEABA</name>
<evidence type="ECO:0000313" key="2">
    <source>
        <dbReference type="EMBL" id="PMB68534.1"/>
    </source>
</evidence>
<dbReference type="AlphaFoldDB" id="A0A2N6NMQ2"/>
<keyword evidence="1" id="KW-0732">Signal</keyword>
<proteinExistence type="predicted"/>
<dbReference type="Proteomes" id="UP000235728">
    <property type="component" value="Unassembled WGS sequence"/>
</dbReference>
<gene>
    <name evidence="2" type="ORF">BM221_005113</name>
</gene>
<feature type="signal peptide" evidence="1">
    <location>
        <begin position="1"/>
        <end position="24"/>
    </location>
</feature>
<reference evidence="2 3" key="1">
    <citation type="journal article" date="2016" name="Appl. Microbiol. Biotechnol.">
        <title>Characterization of T-DNA insertion mutants with decreased virulence in the entomopathogenic fungus Beauveria bassiana JEF-007.</title>
        <authorList>
            <person name="Kim S."/>
            <person name="Lee S.J."/>
            <person name="Nai Y.S."/>
            <person name="Yu J.S."/>
            <person name="Lee M.R."/>
            <person name="Yang Y.T."/>
            <person name="Kim J.S."/>
        </authorList>
    </citation>
    <scope>NUCLEOTIDE SEQUENCE [LARGE SCALE GENOMIC DNA]</scope>
    <source>
        <strain evidence="2 3">JEF-007</strain>
    </source>
</reference>